<dbReference type="GO" id="GO:0005737">
    <property type="term" value="C:cytoplasm"/>
    <property type="evidence" value="ECO:0000318"/>
    <property type="project" value="GO_Central"/>
</dbReference>
<dbReference type="Gene3D" id="3.30.559.10">
    <property type="entry name" value="Chloramphenicol acetyltransferase-like domain"/>
    <property type="match status" value="2"/>
</dbReference>
<keyword evidence="3" id="KW-1185">Reference proteome</keyword>
<dbReference type="EnsemblPlants" id="PGSC0003DMT400020526">
    <property type="protein sequence ID" value="PGSC0003DMT400020526"/>
    <property type="gene ID" value="PGSC0003DMG400007952"/>
</dbReference>
<proteinExistence type="predicted"/>
<dbReference type="InterPro" id="IPR023213">
    <property type="entry name" value="CAT-like_dom_sf"/>
</dbReference>
<reference evidence="3" key="1">
    <citation type="journal article" date="2011" name="Nature">
        <title>Genome sequence and analysis of the tuber crop potato.</title>
        <authorList>
            <consortium name="The Potato Genome Sequencing Consortium"/>
        </authorList>
    </citation>
    <scope>NUCLEOTIDE SEQUENCE [LARGE SCALE GENOMIC DNA]</scope>
    <source>
        <strain evidence="3">cv. DM1-3 516 R44</strain>
    </source>
</reference>
<name>M1ADM6_SOLTU</name>
<dbReference type="FunCoup" id="M1ADM6">
    <property type="interactions" value="18"/>
</dbReference>
<dbReference type="PaxDb" id="4113-PGSC0003DMT400020526"/>
<dbReference type="Gramene" id="PGSC0003DMT400020526">
    <property type="protein sequence ID" value="PGSC0003DMT400020526"/>
    <property type="gene ID" value="PGSC0003DMG400007952"/>
</dbReference>
<evidence type="ECO:0000313" key="3">
    <source>
        <dbReference type="Proteomes" id="UP000011115"/>
    </source>
</evidence>
<organism evidence="2 3">
    <name type="scientific">Solanum tuberosum</name>
    <name type="common">Potato</name>
    <dbReference type="NCBI Taxonomy" id="4113"/>
    <lineage>
        <taxon>Eukaryota</taxon>
        <taxon>Viridiplantae</taxon>
        <taxon>Streptophyta</taxon>
        <taxon>Embryophyta</taxon>
        <taxon>Tracheophyta</taxon>
        <taxon>Spermatophyta</taxon>
        <taxon>Magnoliopsida</taxon>
        <taxon>eudicotyledons</taxon>
        <taxon>Gunneridae</taxon>
        <taxon>Pentapetalae</taxon>
        <taxon>asterids</taxon>
        <taxon>lamiids</taxon>
        <taxon>Solanales</taxon>
        <taxon>Solanaceae</taxon>
        <taxon>Solanoideae</taxon>
        <taxon>Solaneae</taxon>
        <taxon>Solanum</taxon>
    </lineage>
</organism>
<dbReference type="SUPFAM" id="SSF52777">
    <property type="entry name" value="CoA-dependent acyltransferases"/>
    <property type="match status" value="1"/>
</dbReference>
<dbReference type="Pfam" id="PF02458">
    <property type="entry name" value="Transferase"/>
    <property type="match status" value="1"/>
</dbReference>
<sequence length="455" mass="51524">MSSSPTVQHISDCFIKPLYNSEEAKKPVYLSSWDLAMLSVQYIQKGLLFTKPSSFQLDPLLQKLKDSLSITLVHFYPLAGRFKTLKQENPPLYTVFIDCVNSPGARFIHANLDLTVSDILSPKDVPLVVQSFFDHDRAINHDGHDLSLLTVQLTELIDGVFIGLSINHVLADGSSFWHFFNSFSEVFKANNGQKQSIPISKSPNFNHWFPEGHGPIINLPYTHHDQFISRHESPNLRERFFHFSAESLKKLKAKANQECHTSKISSLQALSAHMWRCITRVRKFPADHVTSCRMAINNRARLEPPLPENYFGNCIQTVRRNASVGKLLENNLGWAAWELHQAVVNHKNKEIREWVEKLECGVVYQLGSFCDPCSIVIGSSPRFDMYGNEFGFGKGVALRSGYAHKFDGKVSLYEGIEGDGSMDLEVCLLPEELPQRENFLKTALVGQLGKCMKLW</sequence>
<keyword evidence="1" id="KW-0808">Transferase</keyword>
<dbReference type="OMA" id="GTAFWDM"/>
<reference evidence="2" key="2">
    <citation type="submission" date="2015-06" db="UniProtKB">
        <authorList>
            <consortium name="EnsemblPlants"/>
        </authorList>
    </citation>
    <scope>IDENTIFICATION</scope>
    <source>
        <strain evidence="2">DM1-3 516 R44</strain>
    </source>
</reference>
<accession>M1ADM6</accession>
<dbReference type="HOGENOM" id="CLU_014546_3_0_1"/>
<dbReference type="GO" id="GO:0016747">
    <property type="term" value="F:acyltransferase activity, transferring groups other than amino-acyl groups"/>
    <property type="evidence" value="ECO:0000318"/>
    <property type="project" value="GO_Central"/>
</dbReference>
<protein>
    <submittedName>
        <fullName evidence="2">N-hydroxycinnamoyl/benzoyltransferase 6</fullName>
    </submittedName>
</protein>
<dbReference type="eggNOG" id="ENOG502QT1Q">
    <property type="taxonomic scope" value="Eukaryota"/>
</dbReference>
<dbReference type="InParanoid" id="M1ADM6"/>
<evidence type="ECO:0000256" key="1">
    <source>
        <dbReference type="ARBA" id="ARBA00022679"/>
    </source>
</evidence>
<dbReference type="PANTHER" id="PTHR31896:SF12">
    <property type="entry name" value="HXXXD-TYPE ACYL-TRANSFERASE FAMILY PROTEIN"/>
    <property type="match status" value="1"/>
</dbReference>
<dbReference type="PANTHER" id="PTHR31896">
    <property type="entry name" value="FAMILY REGULATORY PROTEIN, PUTATIVE (AFU_ORTHOLOGUE AFUA_3G14730)-RELATED"/>
    <property type="match status" value="1"/>
</dbReference>
<dbReference type="InterPro" id="IPR051283">
    <property type="entry name" value="Sec_Metabolite_Acyltrans"/>
</dbReference>
<dbReference type="AlphaFoldDB" id="M1ADM6"/>
<evidence type="ECO:0000313" key="2">
    <source>
        <dbReference type="EnsemblPlants" id="PGSC0003DMT400020526"/>
    </source>
</evidence>
<dbReference type="Proteomes" id="UP000011115">
    <property type="component" value="Unassembled WGS sequence"/>
</dbReference>